<organism evidence="2 3">
    <name type="scientific">Paraburkholderia steynii</name>
    <dbReference type="NCBI Taxonomy" id="1245441"/>
    <lineage>
        <taxon>Bacteria</taxon>
        <taxon>Pseudomonadati</taxon>
        <taxon>Pseudomonadota</taxon>
        <taxon>Betaproteobacteria</taxon>
        <taxon>Burkholderiales</taxon>
        <taxon>Burkholderiaceae</taxon>
        <taxon>Paraburkholderia</taxon>
    </lineage>
</organism>
<dbReference type="AlphaFoldDB" id="A0A7Z7B4I7"/>
<reference evidence="2" key="1">
    <citation type="submission" date="2016-10" db="EMBL/GenBank/DDBJ databases">
        <authorList>
            <person name="Varghese N."/>
            <person name="Submissions S."/>
        </authorList>
    </citation>
    <scope>NUCLEOTIDE SEQUENCE [LARGE SCALE GENOMIC DNA]</scope>
    <source>
        <strain evidence="2">YR281</strain>
    </source>
</reference>
<dbReference type="Pfam" id="PF13592">
    <property type="entry name" value="HTH_33"/>
    <property type="match status" value="1"/>
</dbReference>
<comment type="caution">
    <text evidence="2">The sequence shown here is derived from an EMBL/GenBank/DDBJ whole genome shotgun (WGS) entry which is preliminary data.</text>
</comment>
<feature type="domain" description="Winged helix-turn helix" evidence="1">
    <location>
        <begin position="32"/>
        <end position="67"/>
    </location>
</feature>
<dbReference type="InterPro" id="IPR025959">
    <property type="entry name" value="Winged_HTH_dom"/>
</dbReference>
<dbReference type="RefSeq" id="WP_086909145.1">
    <property type="nucleotide sequence ID" value="NZ_FNDI01000005.1"/>
</dbReference>
<evidence type="ECO:0000313" key="3">
    <source>
        <dbReference type="Proteomes" id="UP000198900"/>
    </source>
</evidence>
<protein>
    <submittedName>
        <fullName evidence="2">Winged helix-turn helix</fullName>
    </submittedName>
</protein>
<evidence type="ECO:0000259" key="1">
    <source>
        <dbReference type="Pfam" id="PF13592"/>
    </source>
</evidence>
<gene>
    <name evidence="2" type="ORF">SAMN04487926_105311</name>
</gene>
<proteinExistence type="predicted"/>
<name>A0A7Z7B4I7_9BURK</name>
<keyword evidence="3" id="KW-1185">Reference proteome</keyword>
<sequence length="74" mass="8480">MQARNKHSKLDRPDIVAFLRRCATSRLKGADVRRHSLQEVADGIAKRFGLKVHKSTVHRFLKRLGVNFAWGKAK</sequence>
<evidence type="ECO:0000313" key="2">
    <source>
        <dbReference type="EMBL" id="SDH56307.1"/>
    </source>
</evidence>
<dbReference type="Proteomes" id="UP000198900">
    <property type="component" value="Unassembled WGS sequence"/>
</dbReference>
<accession>A0A7Z7B4I7</accession>
<dbReference type="EMBL" id="FNDI01000005">
    <property type="protein sequence ID" value="SDH56307.1"/>
    <property type="molecule type" value="Genomic_DNA"/>
</dbReference>